<dbReference type="PANTHER" id="PTHR47964">
    <property type="entry name" value="ATP-DEPENDENT DNA HELICASE HOMOLOG RECG, CHLOROPLASTIC"/>
    <property type="match status" value="1"/>
</dbReference>
<dbReference type="PROSITE" id="PS51194">
    <property type="entry name" value="HELICASE_CTER"/>
    <property type="match status" value="1"/>
</dbReference>
<dbReference type="Gene3D" id="3.40.50.300">
    <property type="entry name" value="P-loop containing nucleotide triphosphate hydrolases"/>
    <property type="match status" value="2"/>
</dbReference>
<evidence type="ECO:0000259" key="9">
    <source>
        <dbReference type="PROSITE" id="PS51192"/>
    </source>
</evidence>
<evidence type="ECO:0000256" key="3">
    <source>
        <dbReference type="ARBA" id="ARBA00022801"/>
    </source>
</evidence>
<dbReference type="InterPro" id="IPR014001">
    <property type="entry name" value="Helicase_ATP-bd"/>
</dbReference>
<evidence type="ECO:0000313" key="11">
    <source>
        <dbReference type="EMBL" id="CAB4563844.1"/>
    </source>
</evidence>
<reference evidence="11" key="1">
    <citation type="submission" date="2020-05" db="EMBL/GenBank/DDBJ databases">
        <authorList>
            <person name="Chiriac C."/>
            <person name="Salcher M."/>
            <person name="Ghai R."/>
            <person name="Kavagutti S V."/>
        </authorList>
    </citation>
    <scope>NUCLEOTIDE SEQUENCE</scope>
</reference>
<dbReference type="InterPro" id="IPR001650">
    <property type="entry name" value="Helicase_C-like"/>
</dbReference>
<evidence type="ECO:0000256" key="2">
    <source>
        <dbReference type="ARBA" id="ARBA00022763"/>
    </source>
</evidence>
<keyword evidence="6" id="KW-0238">DNA-binding</keyword>
<evidence type="ECO:0000256" key="8">
    <source>
        <dbReference type="ARBA" id="ARBA00049819"/>
    </source>
</evidence>
<evidence type="ECO:0000256" key="7">
    <source>
        <dbReference type="ARBA" id="ARBA00023204"/>
    </source>
</evidence>
<dbReference type="GO" id="GO:0016787">
    <property type="term" value="F:hydrolase activity"/>
    <property type="evidence" value="ECO:0007669"/>
    <property type="project" value="UniProtKB-KW"/>
</dbReference>
<evidence type="ECO:0000256" key="4">
    <source>
        <dbReference type="ARBA" id="ARBA00022806"/>
    </source>
</evidence>
<name>A0A6J6DKX7_9ZZZZ</name>
<dbReference type="Gene3D" id="2.40.50.140">
    <property type="entry name" value="Nucleic acid-binding proteins"/>
    <property type="match status" value="1"/>
</dbReference>
<keyword evidence="7" id="KW-0234">DNA repair</keyword>
<sequence>MAAGRYREGMSVALDTKLSAVLGDRSAKALQSAFGYTLVGQLVAHYPRRYAIRGELTSIAGVPVGEMATLVAEVVSVSTRGMRARKGSVLEVIISDGTGLVTLTFFNQAWRAKDLVPGARGIFAGKVGLYRGERQLAHPDYELFEERALTNNEGEEWAKRPIPLYPATAKVASWQIARALGVVLDVLDAVPDPIPADIASAEKLMPSKEALEKIHRPGEEQDWRQARDTLRFHEAFVLQCALVQRRIQAASYTSVARSAGPGTEGFLGSLPFALTSDQQSVLAEIQQDMAKPHPMNRLVQGEVGSGKTVVAVASMVTVSESGGQSALLAPTEVLAWQHFRSIVATLGPELAASMNPVLLTGSLRAAETKKALLAAASGQAKIVVGTHALLSERVTFADLGLVVIDEQHRFGVDQREALRQKGTHPHVLVLTATPIPRTVAMTVFGDLDVSTIRVVPSGRQPISTHVVALGDHPNWYPRVWQRLAEELAKGRQGFVVVPSISPSVPEDDDAVDSTVEASEEARVLASVAETLPLLRGLPELSHAKIEAVHGKLPSDEKDAVMQAFSAGGIDVVVATTVIEVGIDVPNASVMVILDADRFGVSQLHQLRGRVGRGEHAGVCLLVTACEPDTPARARVEAVAATSDGFELATIDLELRSEGDVLGDRQSGRRSGLTLVRVTKDGELIDQARRYATEVVEADPWLAGHPYLAADIARRLDEASADYLAKN</sequence>
<keyword evidence="4" id="KW-0347">Helicase</keyword>
<dbReference type="Pfam" id="PF19833">
    <property type="entry name" value="RecG_dom3_C"/>
    <property type="match status" value="1"/>
</dbReference>
<feature type="domain" description="Helicase C-terminal" evidence="10">
    <location>
        <begin position="510"/>
        <end position="658"/>
    </location>
</feature>
<dbReference type="PANTHER" id="PTHR47964:SF1">
    <property type="entry name" value="ATP-DEPENDENT DNA HELICASE HOMOLOG RECG, CHLOROPLASTIC"/>
    <property type="match status" value="1"/>
</dbReference>
<evidence type="ECO:0000256" key="6">
    <source>
        <dbReference type="ARBA" id="ARBA00023125"/>
    </source>
</evidence>
<gene>
    <name evidence="11" type="ORF">UFOPK1684_00293</name>
</gene>
<proteinExistence type="predicted"/>
<dbReference type="InterPro" id="IPR012340">
    <property type="entry name" value="NA-bd_OB-fold"/>
</dbReference>
<keyword evidence="5" id="KW-0067">ATP-binding</keyword>
<dbReference type="Pfam" id="PF00271">
    <property type="entry name" value="Helicase_C"/>
    <property type="match status" value="1"/>
</dbReference>
<keyword evidence="1" id="KW-0547">Nucleotide-binding</keyword>
<keyword evidence="3" id="KW-0378">Hydrolase</keyword>
<evidence type="ECO:0000256" key="5">
    <source>
        <dbReference type="ARBA" id="ARBA00022840"/>
    </source>
</evidence>
<feature type="domain" description="Helicase ATP-binding" evidence="9">
    <location>
        <begin position="288"/>
        <end position="452"/>
    </location>
</feature>
<dbReference type="InterPro" id="IPR047112">
    <property type="entry name" value="RecG/Mfd"/>
</dbReference>
<organism evidence="11">
    <name type="scientific">freshwater metagenome</name>
    <dbReference type="NCBI Taxonomy" id="449393"/>
    <lineage>
        <taxon>unclassified sequences</taxon>
        <taxon>metagenomes</taxon>
        <taxon>ecological metagenomes</taxon>
    </lineage>
</organism>
<keyword evidence="2" id="KW-0227">DNA damage</keyword>
<dbReference type="InterPro" id="IPR027417">
    <property type="entry name" value="P-loop_NTPase"/>
</dbReference>
<dbReference type="InterPro" id="IPR033454">
    <property type="entry name" value="RecG_wedge"/>
</dbReference>
<dbReference type="Pfam" id="PF17191">
    <property type="entry name" value="RecG_wedge"/>
    <property type="match status" value="1"/>
</dbReference>
<dbReference type="PROSITE" id="PS51192">
    <property type="entry name" value="HELICASE_ATP_BIND_1"/>
    <property type="match status" value="1"/>
</dbReference>
<dbReference type="CDD" id="cd04488">
    <property type="entry name" value="RecG_wedge_OBF"/>
    <property type="match status" value="1"/>
</dbReference>
<dbReference type="CDD" id="cd17992">
    <property type="entry name" value="DEXHc_RecG"/>
    <property type="match status" value="1"/>
</dbReference>
<evidence type="ECO:0000256" key="1">
    <source>
        <dbReference type="ARBA" id="ARBA00022741"/>
    </source>
</evidence>
<dbReference type="SUPFAM" id="SSF52540">
    <property type="entry name" value="P-loop containing nucleoside triphosphate hydrolases"/>
    <property type="match status" value="2"/>
</dbReference>
<evidence type="ECO:0000259" key="10">
    <source>
        <dbReference type="PROSITE" id="PS51194"/>
    </source>
</evidence>
<protein>
    <recommendedName>
        <fullName evidence="8">Probable DNA 3'-5' helicase RecG</fullName>
    </recommendedName>
</protein>
<dbReference type="SMART" id="SM00490">
    <property type="entry name" value="HELICc"/>
    <property type="match status" value="1"/>
</dbReference>
<dbReference type="GO" id="GO:0003678">
    <property type="term" value="F:DNA helicase activity"/>
    <property type="evidence" value="ECO:0007669"/>
    <property type="project" value="TreeGrafter"/>
</dbReference>
<dbReference type="SUPFAM" id="SSF50249">
    <property type="entry name" value="Nucleic acid-binding proteins"/>
    <property type="match status" value="1"/>
</dbReference>
<dbReference type="GO" id="GO:0003677">
    <property type="term" value="F:DNA binding"/>
    <property type="evidence" value="ECO:0007669"/>
    <property type="project" value="UniProtKB-KW"/>
</dbReference>
<dbReference type="GO" id="GO:0005524">
    <property type="term" value="F:ATP binding"/>
    <property type="evidence" value="ECO:0007669"/>
    <property type="project" value="UniProtKB-KW"/>
</dbReference>
<dbReference type="InterPro" id="IPR011545">
    <property type="entry name" value="DEAD/DEAH_box_helicase_dom"/>
</dbReference>
<dbReference type="Pfam" id="PF00270">
    <property type="entry name" value="DEAD"/>
    <property type="match status" value="1"/>
</dbReference>
<dbReference type="GO" id="GO:0006281">
    <property type="term" value="P:DNA repair"/>
    <property type="evidence" value="ECO:0007669"/>
    <property type="project" value="UniProtKB-KW"/>
</dbReference>
<dbReference type="EMBL" id="CAEZTM010000007">
    <property type="protein sequence ID" value="CAB4563844.1"/>
    <property type="molecule type" value="Genomic_DNA"/>
</dbReference>
<dbReference type="InterPro" id="IPR045562">
    <property type="entry name" value="RecG_dom3_C"/>
</dbReference>
<dbReference type="AlphaFoldDB" id="A0A6J6DKX7"/>
<accession>A0A6J6DKX7</accession>
<dbReference type="SMART" id="SM00487">
    <property type="entry name" value="DEXDc"/>
    <property type="match status" value="1"/>
</dbReference>